<gene>
    <name evidence="3" type="ORF">J2Z49_002012</name>
</gene>
<name>A0ABU0B2E3_9FIRM</name>
<reference evidence="3 4" key="1">
    <citation type="submission" date="2023-07" db="EMBL/GenBank/DDBJ databases">
        <title>Genomic Encyclopedia of Type Strains, Phase IV (KMG-IV): sequencing the most valuable type-strain genomes for metagenomic binning, comparative biology and taxonomic classification.</title>
        <authorList>
            <person name="Goeker M."/>
        </authorList>
    </citation>
    <scope>NUCLEOTIDE SEQUENCE [LARGE SCALE GENOMIC DNA]</scope>
    <source>
        <strain evidence="3 4">DSM 12396</strain>
    </source>
</reference>
<accession>A0ABU0B2E3</accession>
<dbReference type="Proteomes" id="UP001225644">
    <property type="component" value="Unassembled WGS sequence"/>
</dbReference>
<dbReference type="PANTHER" id="PTHR44119:SF7">
    <property type="entry name" value="MAGNESIUM CHELATASE SUBUNIT"/>
    <property type="match status" value="1"/>
</dbReference>
<feature type="domain" description="CobN/magnesium chelatase" evidence="2">
    <location>
        <begin position="107"/>
        <end position="1242"/>
    </location>
</feature>
<dbReference type="NCBIfam" id="NF004646">
    <property type="entry name" value="PRK05989.2-4"/>
    <property type="match status" value="1"/>
</dbReference>
<evidence type="ECO:0000259" key="2">
    <source>
        <dbReference type="Pfam" id="PF02514"/>
    </source>
</evidence>
<dbReference type="NCBIfam" id="TIGR02025">
    <property type="entry name" value="BchH"/>
    <property type="match status" value="1"/>
</dbReference>
<evidence type="ECO:0000313" key="3">
    <source>
        <dbReference type="EMBL" id="MDQ0286895.1"/>
    </source>
</evidence>
<dbReference type="InterPro" id="IPR011771">
    <property type="entry name" value="BchH"/>
</dbReference>
<dbReference type="PANTHER" id="PTHR44119">
    <property type="entry name" value="MAGNESIUM-CHELATASE SUBUNIT CHLH, CHLOROPLASTIC"/>
    <property type="match status" value="1"/>
</dbReference>
<proteinExistence type="inferred from homology"/>
<dbReference type="GO" id="GO:0051116">
    <property type="term" value="F:cobaltochelatase activity"/>
    <property type="evidence" value="ECO:0007669"/>
    <property type="project" value="UniProtKB-EC"/>
</dbReference>
<dbReference type="CDD" id="cd10150">
    <property type="entry name" value="CobN_like"/>
    <property type="match status" value="1"/>
</dbReference>
<sequence length="1297" mass="145866">MKKVTAVMWHSHTTTMRRAAELVRDVLEVKVYSARFLDEGKEDLTEALEDMARADLIFLYRSAAEIVWDELEKTVKRLARPVVCVAHDPALWVLSTVGPDVVSRCYTYIVQGGKENFAHMLRYLAVEVLGERLEYSEPLTFPWEGIYHPAASGCFATVEDYLSWYETYLSQAGWPESLVASAPTVGLLFARNNWVNGNLAVENLLIRLLEEEGFRVIPAFCYSLKDDGLGTKGSGEVVRQYFLAQDGRPRIKAMVKLISFFLEARTRTDDFLREDVATSGVALLQRLGVPVFQPVTSFYRTVEEWVEDPQGLNRDIAWCIALPEFEGVIEPIFIAGARREGELEIRVPVEERCRHLVNRVSRWVELARKPVHERKVAFILHNNPCASVEATVGSGANLDTLESVTRILCRMKEAGYSVEVPASGKELIDTIMNRKAISEFRWTTTDEIISKGGALKLMPVEEYRQWFDHLSLRVKERLTEAWGAPPGEAKNGVPAAMVHEGKIVITGVQYGNAVVCVQPKRGCAGARCDGQVCKILHDPDIPPPHQYLATYRYLERDFGVDVLVHVGTHGNLEFLPGKGVGLSGECYPDLAIGSLPHLYIYNADNPPEGTIAKRRSYATLVDHMQTVMTGGGLYDELAELERYLEEYEKARVADPARAHTLEHLIIEEIKKTNLDKQISVEGGHDNFAAIAEKAHAVLSTIRNTQIQDGQHIFGEIPEGERRIEFINSILRFDAGEKVSLRRAVAGLMNLDLAGLLADQGRFSTRYGKSYGALLEEIDAAAKAFIGRFLKGQEVDPGFAQEVLGDKFVCPEALPEVNALLPRVLDLNERIEGSKEIESLLAGFDGKYIPAGPSGLITRGRDDVLPTGRNFYSLDPHRVPTRAAWEVGKRLAEKILEKHLADEGRYPENIALYWMCNDIMWADGEGLGQMFYLLGVRPRWLPNGRVAGIEVIPLEELGRPRIDLTVRVSGITRDNFPNCVELLDEAIQTVAALDEPPEQNYVRKHTLARLDGQNDPQAWRDATLRIFASKPGTYQAGVNLAVYASAWKEEKDLADIFIYWNGYAYGKGVFGKEAFRQLQASLKTVDVTYNKVVTDEYDLFGCCCYFGTHGGMTAAARVASGKEVRTYYGDTREPEHVEVRTLADEIRRVVRTKLLNPKWIEGQKRHGYKGAGDISKRIGRVYGWEATTQEVDDWIFDDITRTFILDEENRRFFEEHNPWALEEIARRLLEAHQRGLWNADPEVLEGLKEHYLEIEGWLEERMGDIKGDFQGGAIDILTAEEVADWGAKMREIKARLGS</sequence>
<dbReference type="EC" id="6.6.1.2" evidence="3"/>
<comment type="caution">
    <text evidence="3">The sequence shown here is derived from an EMBL/GenBank/DDBJ whole genome shotgun (WGS) entry which is preliminary data.</text>
</comment>
<organism evidence="3 4">
    <name type="scientific">Desulfofundulus luciae</name>
    <dbReference type="NCBI Taxonomy" id="74702"/>
    <lineage>
        <taxon>Bacteria</taxon>
        <taxon>Bacillati</taxon>
        <taxon>Bacillota</taxon>
        <taxon>Clostridia</taxon>
        <taxon>Eubacteriales</taxon>
        <taxon>Peptococcaceae</taxon>
        <taxon>Desulfofundulus</taxon>
    </lineage>
</organism>
<dbReference type="Pfam" id="PF02514">
    <property type="entry name" value="CobN-Mg_chel"/>
    <property type="match status" value="1"/>
</dbReference>
<comment type="similarity">
    <text evidence="1">Belongs to the Mg-chelatase subunit H family.</text>
</comment>
<evidence type="ECO:0000256" key="1">
    <source>
        <dbReference type="ARBA" id="ARBA00010851"/>
    </source>
</evidence>
<dbReference type="EMBL" id="JAUSUX010000015">
    <property type="protein sequence ID" value="MDQ0286895.1"/>
    <property type="molecule type" value="Genomic_DNA"/>
</dbReference>
<evidence type="ECO:0000313" key="4">
    <source>
        <dbReference type="Proteomes" id="UP001225644"/>
    </source>
</evidence>
<keyword evidence="3" id="KW-0436">Ligase</keyword>
<dbReference type="InterPro" id="IPR003672">
    <property type="entry name" value="CobN/Mg_chltase"/>
</dbReference>
<dbReference type="InterPro" id="IPR011953">
    <property type="entry name" value="Cobalto_CobN"/>
</dbReference>
<protein>
    <submittedName>
        <fullName evidence="3">Cobaltochelatase CobN</fullName>
        <ecNumber evidence="3">6.6.1.2</ecNumber>
    </submittedName>
</protein>
<dbReference type="RefSeq" id="WP_307402622.1">
    <property type="nucleotide sequence ID" value="NZ_JAUSUX010000015.1"/>
</dbReference>
<dbReference type="NCBIfam" id="TIGR02257">
    <property type="entry name" value="cobalto_cobN"/>
    <property type="match status" value="1"/>
</dbReference>
<keyword evidence="4" id="KW-1185">Reference proteome</keyword>